<dbReference type="RefSeq" id="WP_054358689.1">
    <property type="nucleotide sequence ID" value="NZ_LJYW01000001.1"/>
</dbReference>
<dbReference type="Proteomes" id="UP000048984">
    <property type="component" value="Unassembled WGS sequence"/>
</dbReference>
<comment type="caution">
    <text evidence="2">The sequence shown here is derived from an EMBL/GenBank/DDBJ whole genome shotgun (WGS) entry which is preliminary data.</text>
</comment>
<reference evidence="2 3" key="1">
    <citation type="submission" date="2015-09" db="EMBL/GenBank/DDBJ databases">
        <authorList>
            <person name="Jackson K.R."/>
            <person name="Lunt B.L."/>
            <person name="Fisher J.N.B."/>
            <person name="Gardner A.V."/>
            <person name="Bailey M.E."/>
            <person name="Deus L.M."/>
            <person name="Earl A.S."/>
            <person name="Gibby P.D."/>
            <person name="Hartmann K.A."/>
            <person name="Liu J.E."/>
            <person name="Manci A.M."/>
            <person name="Nielsen D.A."/>
            <person name="Solomon M.B."/>
            <person name="Breakwell D.P."/>
            <person name="Burnett S.H."/>
            <person name="Grose J.H."/>
        </authorList>
    </citation>
    <scope>NUCLEOTIDE SEQUENCE [LARGE SCALE GENOMIC DNA]</scope>
    <source>
        <strain evidence="2 3">16</strain>
    </source>
</reference>
<dbReference type="EMBL" id="LJYW01000001">
    <property type="protein sequence ID" value="KPL52526.1"/>
    <property type="molecule type" value="Genomic_DNA"/>
</dbReference>
<proteinExistence type="predicted"/>
<sequence>MTRPATNVVALWTAAFVLAGSGGAIPSWAAGPACDEWGYAGSWLNSEAVEGSDVIAAEIRVDCRRPVPRGEGPKVQIALTVRCLHYECVWRPVAGQWGEAAEGGTPTLAAVIDEERVERRILVEAPERGSLRMTVTTRFRTVPLEPRQVTYRLKRQK</sequence>
<name>A0A0P6W0F4_9HYPH</name>
<feature type="chain" id="PRO_5006131971" evidence="1">
    <location>
        <begin position="30"/>
        <end position="157"/>
    </location>
</feature>
<keyword evidence="1" id="KW-0732">Signal</keyword>
<organism evidence="2 3">
    <name type="scientific">Prosthecodimorpha hirschii</name>
    <dbReference type="NCBI Taxonomy" id="665126"/>
    <lineage>
        <taxon>Bacteria</taxon>
        <taxon>Pseudomonadati</taxon>
        <taxon>Pseudomonadota</taxon>
        <taxon>Alphaproteobacteria</taxon>
        <taxon>Hyphomicrobiales</taxon>
        <taxon>Ancalomicrobiaceae</taxon>
        <taxon>Prosthecodimorpha</taxon>
    </lineage>
</organism>
<evidence type="ECO:0000313" key="3">
    <source>
        <dbReference type="Proteomes" id="UP000048984"/>
    </source>
</evidence>
<accession>A0A0P6W0F4</accession>
<gene>
    <name evidence="2" type="ORF">ABB55_10075</name>
</gene>
<reference evidence="2 3" key="2">
    <citation type="submission" date="2015-10" db="EMBL/GenBank/DDBJ databases">
        <title>Draft Genome Sequence of Prosthecomicrobium hirschii ATCC 27832.</title>
        <authorList>
            <person name="Daniel J."/>
            <person name="Givan S.A."/>
            <person name="Brun Y.V."/>
            <person name="Brown P.J."/>
        </authorList>
    </citation>
    <scope>NUCLEOTIDE SEQUENCE [LARGE SCALE GENOMIC DNA]</scope>
    <source>
        <strain evidence="2 3">16</strain>
    </source>
</reference>
<keyword evidence="3" id="KW-1185">Reference proteome</keyword>
<dbReference type="AlphaFoldDB" id="A0A0P6W0F4"/>
<protein>
    <submittedName>
        <fullName evidence="2">Uncharacterized protein</fullName>
    </submittedName>
</protein>
<evidence type="ECO:0000256" key="1">
    <source>
        <dbReference type="SAM" id="SignalP"/>
    </source>
</evidence>
<feature type="signal peptide" evidence="1">
    <location>
        <begin position="1"/>
        <end position="29"/>
    </location>
</feature>
<evidence type="ECO:0000313" key="2">
    <source>
        <dbReference type="EMBL" id="KPL52526.1"/>
    </source>
</evidence>